<dbReference type="Gene3D" id="3.30.1330.40">
    <property type="entry name" value="RutC-like"/>
    <property type="match status" value="1"/>
</dbReference>
<dbReference type="AlphaFoldDB" id="D5WWC0"/>
<protein>
    <submittedName>
        <fullName evidence="1">Endoribonuclease L-PSP</fullName>
    </submittedName>
</protein>
<dbReference type="GO" id="GO:0019239">
    <property type="term" value="F:deaminase activity"/>
    <property type="evidence" value="ECO:0007669"/>
    <property type="project" value="TreeGrafter"/>
</dbReference>
<dbReference type="InterPro" id="IPR006175">
    <property type="entry name" value="YjgF/YER057c/UK114"/>
</dbReference>
<name>D5WWC0_KYRT2</name>
<dbReference type="HOGENOM" id="CLU_100715_7_3_9"/>
<dbReference type="RefSeq" id="WP_013076964.1">
    <property type="nucleotide sequence ID" value="NC_014098.1"/>
</dbReference>
<dbReference type="PANTHER" id="PTHR11803">
    <property type="entry name" value="2-IMINOBUTANOATE/2-IMINOPROPANOATE DEAMINASE RIDA"/>
    <property type="match status" value="1"/>
</dbReference>
<dbReference type="Pfam" id="PF01042">
    <property type="entry name" value="Ribonuc_L-PSP"/>
    <property type="match status" value="1"/>
</dbReference>
<dbReference type="InterPro" id="IPR035959">
    <property type="entry name" value="RutC-like_sf"/>
</dbReference>
<evidence type="ECO:0000313" key="1">
    <source>
        <dbReference type="EMBL" id="ADG07685.1"/>
    </source>
</evidence>
<proteinExistence type="predicted"/>
<keyword evidence="2" id="KW-1185">Reference proteome</keyword>
<organism evidence="1 2">
    <name type="scientific">Kyrpidia tusciae (strain DSM 2912 / NBRC 15312 / T2)</name>
    <name type="common">Bacillus tusciae</name>
    <dbReference type="NCBI Taxonomy" id="562970"/>
    <lineage>
        <taxon>Bacteria</taxon>
        <taxon>Bacillati</taxon>
        <taxon>Bacillota</taxon>
        <taxon>Bacilli</taxon>
        <taxon>Bacillales</taxon>
        <taxon>Alicyclobacillaceae</taxon>
        <taxon>Kyrpidia</taxon>
    </lineage>
</organism>
<dbReference type="PANTHER" id="PTHR11803:SF39">
    <property type="entry name" value="2-IMINOBUTANOATE_2-IMINOPROPANOATE DEAMINASE"/>
    <property type="match status" value="1"/>
</dbReference>
<dbReference type="Proteomes" id="UP000002368">
    <property type="component" value="Chromosome"/>
</dbReference>
<accession>D5WWC0</accession>
<dbReference type="SUPFAM" id="SSF55298">
    <property type="entry name" value="YjgF-like"/>
    <property type="match status" value="1"/>
</dbReference>
<dbReference type="KEGG" id="bts:Btus_3066"/>
<evidence type="ECO:0000313" key="2">
    <source>
        <dbReference type="Proteomes" id="UP000002368"/>
    </source>
</evidence>
<dbReference type="eggNOG" id="COG0251">
    <property type="taxonomic scope" value="Bacteria"/>
</dbReference>
<sequence length="136" mass="15127">MMLKLLGPVDAFQVLNEKFQLRTTPVVQIGEIFLISGMTGLDPATGEVAHEADFKEHARTALDNVDKMLRAAGLNLDHVVKVKAYLKNTEDFPVWNELFYECFTEPYPARTTVGAPLVVGLIEVEVVATTQPRVVR</sequence>
<dbReference type="EMBL" id="CP002017">
    <property type="protein sequence ID" value="ADG07685.1"/>
    <property type="molecule type" value="Genomic_DNA"/>
</dbReference>
<dbReference type="GO" id="GO:0005829">
    <property type="term" value="C:cytosol"/>
    <property type="evidence" value="ECO:0007669"/>
    <property type="project" value="TreeGrafter"/>
</dbReference>
<reference evidence="1 2" key="1">
    <citation type="journal article" date="2011" name="Stand. Genomic Sci.">
        <title>Complete genome sequence of the thermophilic, hydrogen-oxidizing Bacillus tusciae type strain (T2) and reclassification in the new genus, Kyrpidia gen. nov. as Kyrpidia tusciae comb. nov. and emendation of the family Alicyclobacillaceae da Costa and Rainey, 2010.</title>
        <authorList>
            <person name="Klenk H.P."/>
            <person name="Lapidus A."/>
            <person name="Chertkov O."/>
            <person name="Copeland A."/>
            <person name="Del Rio T.G."/>
            <person name="Nolan M."/>
            <person name="Lucas S."/>
            <person name="Chen F."/>
            <person name="Tice H."/>
            <person name="Cheng J.F."/>
            <person name="Han C."/>
            <person name="Bruce D."/>
            <person name="Goodwin L."/>
            <person name="Pitluck S."/>
            <person name="Pati A."/>
            <person name="Ivanova N."/>
            <person name="Mavromatis K."/>
            <person name="Daum C."/>
            <person name="Chen A."/>
            <person name="Palaniappan K."/>
            <person name="Chang Y.J."/>
            <person name="Land M."/>
            <person name="Hauser L."/>
            <person name="Jeffries C.D."/>
            <person name="Detter J.C."/>
            <person name="Rohde M."/>
            <person name="Abt B."/>
            <person name="Pukall R."/>
            <person name="Goker M."/>
            <person name="Bristow J."/>
            <person name="Markowitz V."/>
            <person name="Hugenholtz P."/>
            <person name="Eisen J.A."/>
        </authorList>
    </citation>
    <scope>NUCLEOTIDE SEQUENCE [LARGE SCALE GENOMIC DNA]</scope>
    <source>
        <strain evidence="1 2">DSM 2912</strain>
    </source>
</reference>
<dbReference type="CDD" id="cd00448">
    <property type="entry name" value="YjgF_YER057c_UK114_family"/>
    <property type="match status" value="1"/>
</dbReference>
<gene>
    <name evidence="1" type="ordered locus">Btus_3066</name>
</gene>
<dbReference type="OrthoDB" id="9803101at2"/>
<dbReference type="STRING" id="562970.Btus_3066"/>